<reference evidence="2" key="1">
    <citation type="journal article" date="2020" name="ISME J.">
        <title>Gammaproteobacteria mediating utilization of methyl-, sulfur- and petroleum organic compounds in deep ocean hydrothermal plumes.</title>
        <authorList>
            <person name="Zhou Z."/>
            <person name="Liu Y."/>
            <person name="Pan J."/>
            <person name="Cron B.R."/>
            <person name="Toner B.M."/>
            <person name="Anantharaman K."/>
            <person name="Breier J.A."/>
            <person name="Dick G.J."/>
            <person name="Li M."/>
        </authorList>
    </citation>
    <scope>NUCLEOTIDE SEQUENCE</scope>
    <source>
        <strain evidence="2">SZUA-1515</strain>
    </source>
</reference>
<dbReference type="NCBIfam" id="TIGR01098">
    <property type="entry name" value="3A0109s03R"/>
    <property type="match status" value="1"/>
</dbReference>
<dbReference type="InterPro" id="IPR005770">
    <property type="entry name" value="PhnD"/>
</dbReference>
<name>A0A833EA86_CALS0</name>
<proteinExistence type="predicted"/>
<protein>
    <submittedName>
        <fullName evidence="2">Phosphate/phosphite/phosphonate ABC transporter substrate-binding protein</fullName>
    </submittedName>
</protein>
<gene>
    <name evidence="2" type="ORF">EYH45_02890</name>
</gene>
<dbReference type="PANTHER" id="PTHR35841:SF1">
    <property type="entry name" value="PHOSPHONATES-BINDING PERIPLASMIC PROTEIN"/>
    <property type="match status" value="1"/>
</dbReference>
<dbReference type="CDD" id="cd01071">
    <property type="entry name" value="PBP2_PhnD_like"/>
    <property type="match status" value="1"/>
</dbReference>
<dbReference type="GO" id="GO:0043190">
    <property type="term" value="C:ATP-binding cassette (ABC) transporter complex"/>
    <property type="evidence" value="ECO:0007669"/>
    <property type="project" value="InterPro"/>
</dbReference>
<dbReference type="AlphaFoldDB" id="A0A833EA86"/>
<evidence type="ECO:0000256" key="1">
    <source>
        <dbReference type="ARBA" id="ARBA00022729"/>
    </source>
</evidence>
<dbReference type="Gene3D" id="3.40.190.10">
    <property type="entry name" value="Periplasmic binding protein-like II"/>
    <property type="match status" value="2"/>
</dbReference>
<dbReference type="EMBL" id="DQVM01000052">
    <property type="protein sequence ID" value="HIQ29490.1"/>
    <property type="molecule type" value="Genomic_DNA"/>
</dbReference>
<dbReference type="Pfam" id="PF12974">
    <property type="entry name" value="Phosphonate-bd"/>
    <property type="match status" value="1"/>
</dbReference>
<evidence type="ECO:0000313" key="3">
    <source>
        <dbReference type="Proteomes" id="UP000608579"/>
    </source>
</evidence>
<dbReference type="PANTHER" id="PTHR35841">
    <property type="entry name" value="PHOSPHONATES-BINDING PERIPLASMIC PROTEIN"/>
    <property type="match status" value="1"/>
</dbReference>
<organism evidence="2 3">
    <name type="scientific">Caldiarchaeum subterraneum</name>
    <dbReference type="NCBI Taxonomy" id="311458"/>
    <lineage>
        <taxon>Archaea</taxon>
        <taxon>Nitrososphaerota</taxon>
        <taxon>Candidatus Caldarchaeales</taxon>
        <taxon>Candidatus Caldarchaeaceae</taxon>
        <taxon>Candidatus Caldarchaeum</taxon>
    </lineage>
</organism>
<dbReference type="Proteomes" id="UP000608579">
    <property type="component" value="Unassembled WGS sequence"/>
</dbReference>
<dbReference type="SUPFAM" id="SSF53850">
    <property type="entry name" value="Periplasmic binding protein-like II"/>
    <property type="match status" value="1"/>
</dbReference>
<evidence type="ECO:0000313" key="2">
    <source>
        <dbReference type="EMBL" id="HIQ29490.1"/>
    </source>
</evidence>
<dbReference type="GO" id="GO:0055085">
    <property type="term" value="P:transmembrane transport"/>
    <property type="evidence" value="ECO:0007669"/>
    <property type="project" value="InterPro"/>
</dbReference>
<comment type="caution">
    <text evidence="2">The sequence shown here is derived from an EMBL/GenBank/DDBJ whole genome shotgun (WGS) entry which is preliminary data.</text>
</comment>
<keyword evidence="1" id="KW-0732">Signal</keyword>
<accession>A0A833EA86</accession>
<sequence length="314" mass="34687">MKPLKIKPTLLILAIAAAAVSASAAFFILQPQQEGIDKLVIAVQPTQNPVEIKSRAEQLRLFLEERLDLPVEIYVPTNYAAVVEALRFRNAHLALMGSWPAYIATSKADSEVILAEVRTVAIDGKVVEETYYFSYWIVLKDSPYQSLQELRGRKACFPSPLSSSGYLAPLAKLVELGLVKVEEGKPADPESFFGEAVFGGGYGQCWAALKAGQVDVAVIAGDVAYDLYKEAIDNSRVLEKQGPLPSHVVVAVKDLPEELKQRIKLAFTELGREEYRDMMKRLVSAIFVGFRESTTEEHLGSLSKFIEMTGLEFT</sequence>